<dbReference type="GO" id="GO:0008483">
    <property type="term" value="F:transaminase activity"/>
    <property type="evidence" value="ECO:0007669"/>
    <property type="project" value="UniProtKB-KW"/>
</dbReference>
<evidence type="ECO:0000313" key="3">
    <source>
        <dbReference type="Proteomes" id="UP001596390"/>
    </source>
</evidence>
<organism evidence="2 3">
    <name type="scientific">Halorubrum yunnanense</name>
    <dbReference type="NCBI Taxonomy" id="1526162"/>
    <lineage>
        <taxon>Archaea</taxon>
        <taxon>Methanobacteriati</taxon>
        <taxon>Methanobacteriota</taxon>
        <taxon>Stenosarchaea group</taxon>
        <taxon>Halobacteria</taxon>
        <taxon>Halobacteriales</taxon>
        <taxon>Haloferacaceae</taxon>
        <taxon>Halorubrum</taxon>
    </lineage>
</organism>
<name>A0ABD5YEI4_9EURY</name>
<dbReference type="SUPFAM" id="SSF53383">
    <property type="entry name" value="PLP-dependent transferases"/>
    <property type="match status" value="1"/>
</dbReference>
<protein>
    <submittedName>
        <fullName evidence="2">Aminotransferase class V-fold PLP-dependent enzyme</fullName>
    </submittedName>
</protein>
<feature type="domain" description="Aminotransferase class V" evidence="1">
    <location>
        <begin position="36"/>
        <end position="377"/>
    </location>
</feature>
<dbReference type="AlphaFoldDB" id="A0ABD5YEI4"/>
<dbReference type="EMBL" id="JBHSZZ010000039">
    <property type="protein sequence ID" value="MFC7187297.1"/>
    <property type="molecule type" value="Genomic_DNA"/>
</dbReference>
<proteinExistence type="predicted"/>
<dbReference type="Pfam" id="PF00266">
    <property type="entry name" value="Aminotran_5"/>
    <property type="match status" value="1"/>
</dbReference>
<keyword evidence="3" id="KW-1185">Reference proteome</keyword>
<accession>A0ABD5YEI4</accession>
<dbReference type="InterPro" id="IPR015424">
    <property type="entry name" value="PyrdxlP-dep_Trfase"/>
</dbReference>
<dbReference type="PANTHER" id="PTHR43586:SF15">
    <property type="entry name" value="BLR3095 PROTEIN"/>
    <property type="match status" value="1"/>
</dbReference>
<dbReference type="PANTHER" id="PTHR43586">
    <property type="entry name" value="CYSTEINE DESULFURASE"/>
    <property type="match status" value="1"/>
</dbReference>
<reference evidence="2 3" key="1">
    <citation type="journal article" date="2019" name="Int. J. Syst. Evol. Microbiol.">
        <title>The Global Catalogue of Microorganisms (GCM) 10K type strain sequencing project: providing services to taxonomists for standard genome sequencing and annotation.</title>
        <authorList>
            <consortium name="The Broad Institute Genomics Platform"/>
            <consortium name="The Broad Institute Genome Sequencing Center for Infectious Disease"/>
            <person name="Wu L."/>
            <person name="Ma J."/>
        </authorList>
    </citation>
    <scope>NUCLEOTIDE SEQUENCE [LARGE SCALE GENOMIC DNA]</scope>
    <source>
        <strain evidence="2 3">Q85</strain>
    </source>
</reference>
<dbReference type="RefSeq" id="WP_267664521.1">
    <property type="nucleotide sequence ID" value="NZ_JAODIX010000039.1"/>
</dbReference>
<keyword evidence="2" id="KW-0032">Aminotransferase</keyword>
<evidence type="ECO:0000259" key="1">
    <source>
        <dbReference type="Pfam" id="PF00266"/>
    </source>
</evidence>
<keyword evidence="2" id="KW-0808">Transferase</keyword>
<gene>
    <name evidence="2" type="ORF">ACFQMK_10430</name>
</gene>
<dbReference type="InterPro" id="IPR000192">
    <property type="entry name" value="Aminotrans_V_dom"/>
</dbReference>
<comment type="caution">
    <text evidence="2">The sequence shown here is derived from an EMBL/GenBank/DDBJ whole genome shotgun (WGS) entry which is preliminary data.</text>
</comment>
<dbReference type="InterPro" id="IPR015422">
    <property type="entry name" value="PyrdxlP-dep_Trfase_small"/>
</dbReference>
<dbReference type="Gene3D" id="3.90.1150.10">
    <property type="entry name" value="Aspartate Aminotransferase, domain 1"/>
    <property type="match status" value="1"/>
</dbReference>
<dbReference type="Gene3D" id="3.40.640.10">
    <property type="entry name" value="Type I PLP-dependent aspartate aminotransferase-like (Major domain)"/>
    <property type="match status" value="1"/>
</dbReference>
<dbReference type="Proteomes" id="UP001596390">
    <property type="component" value="Unassembled WGS sequence"/>
</dbReference>
<dbReference type="InterPro" id="IPR015421">
    <property type="entry name" value="PyrdxlP-dep_Trfase_major"/>
</dbReference>
<evidence type="ECO:0000313" key="2">
    <source>
        <dbReference type="EMBL" id="MFC7187297.1"/>
    </source>
</evidence>
<sequence length="385" mass="40505">MATPDGDAESAGDDGMTARELRADVPALGEAAYFNFGAHGPSPEYVVEAAGEFIADHEYGSATTDPYGHAFETYEDVRERIAAFVGSDPAEIALTESTTDGITRIAGAIDWEPGDVVVRTDLEHPAGILPWKRLEREGVEVRVLETEGGRVDPDEYAEAVADARLVCFSAITWTHGTRLPVADLVAVANDAGAFTLVDAVQSPGQGPLDVSAWGADAVAAAGHKWTLGPWGAGFLYVDRDAAAELAPRAVGYRGVEDPDAAEIEYKAGAPRLEVGTTTAAAHVGLVEALDAIDAVGLDAIESRIETLTDRFKAGVPADRLLSPREFESGLVTVDVDDPEATVERLAEAGIVVRSLPHPDAVRASIHAVSTESGVDRLVDALAEGW</sequence>